<name>A0A9W5YZ61_9EURO</name>
<evidence type="ECO:0000313" key="3">
    <source>
        <dbReference type="Proteomes" id="UP001143548"/>
    </source>
</evidence>
<dbReference type="EMBL" id="BROQ01000137">
    <property type="protein sequence ID" value="GKZ26205.1"/>
    <property type="molecule type" value="Genomic_DNA"/>
</dbReference>
<dbReference type="AlphaFoldDB" id="A0A9W5YZ61"/>
<evidence type="ECO:0000313" key="2">
    <source>
        <dbReference type="EMBL" id="GKZ26205.1"/>
    </source>
</evidence>
<accession>A0A9W5YZ61</accession>
<protein>
    <recommendedName>
        <fullName evidence="1">BTB domain-containing protein</fullName>
    </recommendedName>
</protein>
<dbReference type="CDD" id="cd18186">
    <property type="entry name" value="BTB_POZ_ZBTB_KLHL-like"/>
    <property type="match status" value="1"/>
</dbReference>
<dbReference type="Pfam" id="PF00651">
    <property type="entry name" value="BTB"/>
    <property type="match status" value="1"/>
</dbReference>
<organism evidence="2 3">
    <name type="scientific">Aspergillus brasiliensis</name>
    <dbReference type="NCBI Taxonomy" id="319629"/>
    <lineage>
        <taxon>Eukaryota</taxon>
        <taxon>Fungi</taxon>
        <taxon>Dikarya</taxon>
        <taxon>Ascomycota</taxon>
        <taxon>Pezizomycotina</taxon>
        <taxon>Eurotiomycetes</taxon>
        <taxon>Eurotiomycetidae</taxon>
        <taxon>Eurotiales</taxon>
        <taxon>Aspergillaceae</taxon>
        <taxon>Aspergillus</taxon>
        <taxon>Aspergillus subgen. Circumdati</taxon>
    </lineage>
</organism>
<comment type="caution">
    <text evidence="2">The sequence shown here is derived from an EMBL/GenBank/DDBJ whole genome shotgun (WGS) entry which is preliminary data.</text>
</comment>
<proteinExistence type="predicted"/>
<dbReference type="InterPro" id="IPR011333">
    <property type="entry name" value="SKP1/BTB/POZ_sf"/>
</dbReference>
<dbReference type="PANTHER" id="PTHR47843:SF5">
    <property type="entry name" value="BTB_POZ DOMAIN PROTEIN"/>
    <property type="match status" value="1"/>
</dbReference>
<feature type="domain" description="BTB" evidence="1">
    <location>
        <begin position="12"/>
        <end position="78"/>
    </location>
</feature>
<dbReference type="Proteomes" id="UP001143548">
    <property type="component" value="Unassembled WGS sequence"/>
</dbReference>
<dbReference type="PROSITE" id="PS50097">
    <property type="entry name" value="BTB"/>
    <property type="match status" value="1"/>
</dbReference>
<sequence>MSTSLYLSSEWSDLTIRCGDQVFPAHKWILCQQSEYFARACNGSFIESSGEIVIEELEPIYFRETLKFLYTGDYTAQNNAETSPVVPAVGLDHPILMSEPTVVGYSIFHAHMYQQGDYFQIHNLKEKAKWYFEHSIFFDLHKLFFPAVVNKVYSSTIESDRGLRDIVIKTVIKHLPTSPGSVAYFDKEDLRETPEFAIDLCMASLDHNVDLEYMNAGSSEETGPLAGLEYAISAWTEQWLSEGTLHATGRLLCDK</sequence>
<dbReference type="PANTHER" id="PTHR47843">
    <property type="entry name" value="BTB DOMAIN-CONTAINING PROTEIN-RELATED"/>
    <property type="match status" value="1"/>
</dbReference>
<dbReference type="SMART" id="SM00225">
    <property type="entry name" value="BTB"/>
    <property type="match status" value="1"/>
</dbReference>
<reference evidence="2" key="1">
    <citation type="submission" date="2022-07" db="EMBL/GenBank/DDBJ databases">
        <title>Taxonomy of Aspergillus series Nigri: significant species reduction supported by multi-species coalescent approaches.</title>
        <authorList>
            <person name="Bian C."/>
            <person name="Kusuya Y."/>
            <person name="Sklenar F."/>
            <person name="D'hooge E."/>
            <person name="Yaguchi T."/>
            <person name="Takahashi H."/>
            <person name="Hubka V."/>
        </authorList>
    </citation>
    <scope>NUCLEOTIDE SEQUENCE</scope>
    <source>
        <strain evidence="2">CBS 733.88</strain>
    </source>
</reference>
<evidence type="ECO:0000259" key="1">
    <source>
        <dbReference type="PROSITE" id="PS50097"/>
    </source>
</evidence>
<gene>
    <name evidence="2" type="ORF">AbraCBS73388_002160</name>
</gene>
<dbReference type="SUPFAM" id="SSF54695">
    <property type="entry name" value="POZ domain"/>
    <property type="match status" value="1"/>
</dbReference>
<dbReference type="InterPro" id="IPR000210">
    <property type="entry name" value="BTB/POZ_dom"/>
</dbReference>
<dbReference type="Gene3D" id="3.30.710.10">
    <property type="entry name" value="Potassium Channel Kv1.1, Chain A"/>
    <property type="match status" value="1"/>
</dbReference>